<sequence>MSLHDGNHTFEVCINGSQGVDCASYNWTVDKIPPTAYVLLQNLLQMH</sequence>
<dbReference type="Proteomes" id="UP000607653">
    <property type="component" value="Unassembled WGS sequence"/>
</dbReference>
<dbReference type="AlphaFoldDB" id="A0A822ZMM8"/>
<gene>
    <name evidence="1" type="ORF">HUJ06_004387</name>
</gene>
<proteinExistence type="predicted"/>
<evidence type="ECO:0000313" key="1">
    <source>
        <dbReference type="EMBL" id="DAD46157.1"/>
    </source>
</evidence>
<dbReference type="EMBL" id="DUZY01000007">
    <property type="protein sequence ID" value="DAD46157.1"/>
    <property type="molecule type" value="Genomic_DNA"/>
</dbReference>
<keyword evidence="2" id="KW-1185">Reference proteome</keyword>
<evidence type="ECO:0000313" key="2">
    <source>
        <dbReference type="Proteomes" id="UP000607653"/>
    </source>
</evidence>
<organism evidence="1 2">
    <name type="scientific">Nelumbo nucifera</name>
    <name type="common">Sacred lotus</name>
    <dbReference type="NCBI Taxonomy" id="4432"/>
    <lineage>
        <taxon>Eukaryota</taxon>
        <taxon>Viridiplantae</taxon>
        <taxon>Streptophyta</taxon>
        <taxon>Embryophyta</taxon>
        <taxon>Tracheophyta</taxon>
        <taxon>Spermatophyta</taxon>
        <taxon>Magnoliopsida</taxon>
        <taxon>Proteales</taxon>
        <taxon>Nelumbonaceae</taxon>
        <taxon>Nelumbo</taxon>
    </lineage>
</organism>
<comment type="caution">
    <text evidence="1">The sequence shown here is derived from an EMBL/GenBank/DDBJ whole genome shotgun (WGS) entry which is preliminary data.</text>
</comment>
<reference evidence="1 2" key="1">
    <citation type="journal article" date="2020" name="Mol. Biol. Evol.">
        <title>Distinct Expression and Methylation Patterns for Genes with Different Fates following a Single Whole-Genome Duplication in Flowering Plants.</title>
        <authorList>
            <person name="Shi T."/>
            <person name="Rahmani R.S."/>
            <person name="Gugger P.F."/>
            <person name="Wang M."/>
            <person name="Li H."/>
            <person name="Zhang Y."/>
            <person name="Li Z."/>
            <person name="Wang Q."/>
            <person name="Van de Peer Y."/>
            <person name="Marchal K."/>
            <person name="Chen J."/>
        </authorList>
    </citation>
    <scope>NUCLEOTIDE SEQUENCE [LARGE SCALE GENOMIC DNA]</scope>
    <source>
        <tissue evidence="1">Leaf</tissue>
    </source>
</reference>
<accession>A0A822ZMM8</accession>
<protein>
    <submittedName>
        <fullName evidence="1">Uncharacterized protein</fullName>
    </submittedName>
</protein>
<name>A0A822ZMM8_NELNU</name>